<keyword evidence="1" id="KW-0472">Membrane</keyword>
<proteinExistence type="predicted"/>
<feature type="transmembrane region" description="Helical" evidence="1">
    <location>
        <begin position="5"/>
        <end position="25"/>
    </location>
</feature>
<reference evidence="2 3" key="1">
    <citation type="submission" date="2024-09" db="EMBL/GenBank/DDBJ databases">
        <authorList>
            <person name="Sun Q."/>
            <person name="Mori K."/>
        </authorList>
    </citation>
    <scope>NUCLEOTIDE SEQUENCE [LARGE SCALE GENOMIC DNA]</scope>
    <source>
        <strain evidence="2 3">CGMCC 1.9126</strain>
    </source>
</reference>
<keyword evidence="1" id="KW-1133">Transmembrane helix</keyword>
<protein>
    <submittedName>
        <fullName evidence="2">Uncharacterized protein</fullName>
    </submittedName>
</protein>
<evidence type="ECO:0000256" key="1">
    <source>
        <dbReference type="SAM" id="Phobius"/>
    </source>
</evidence>
<sequence length="76" mass="8818">MVTFLFTFLLLASIGVITMFDLYLYERSLMSILNANIFFEKGTSQWMLFVNLIAGLIYGMVVDYRFRKSKKSSKPS</sequence>
<dbReference type="EMBL" id="JBHLUU010000123">
    <property type="protein sequence ID" value="MFC0477624.1"/>
    <property type="molecule type" value="Genomic_DNA"/>
</dbReference>
<evidence type="ECO:0000313" key="2">
    <source>
        <dbReference type="EMBL" id="MFC0477624.1"/>
    </source>
</evidence>
<comment type="caution">
    <text evidence="2">The sequence shown here is derived from an EMBL/GenBank/DDBJ whole genome shotgun (WGS) entry which is preliminary data.</text>
</comment>
<keyword evidence="3" id="KW-1185">Reference proteome</keyword>
<organism evidence="2 3">
    <name type="scientific">Robertmurraya beringensis</name>
    <dbReference type="NCBI Taxonomy" id="641660"/>
    <lineage>
        <taxon>Bacteria</taxon>
        <taxon>Bacillati</taxon>
        <taxon>Bacillota</taxon>
        <taxon>Bacilli</taxon>
        <taxon>Bacillales</taxon>
        <taxon>Bacillaceae</taxon>
        <taxon>Robertmurraya</taxon>
    </lineage>
</organism>
<dbReference type="Proteomes" id="UP001589738">
    <property type="component" value="Unassembled WGS sequence"/>
</dbReference>
<accession>A0ABV6KWB3</accession>
<name>A0ABV6KWB3_9BACI</name>
<feature type="transmembrane region" description="Helical" evidence="1">
    <location>
        <begin position="45"/>
        <end position="66"/>
    </location>
</feature>
<evidence type="ECO:0000313" key="3">
    <source>
        <dbReference type="Proteomes" id="UP001589738"/>
    </source>
</evidence>
<dbReference type="RefSeq" id="WP_377058947.1">
    <property type="nucleotide sequence ID" value="NZ_JBHLUU010000123.1"/>
</dbReference>
<gene>
    <name evidence="2" type="ORF">ACFFHF_20750</name>
</gene>
<keyword evidence="1" id="KW-0812">Transmembrane</keyword>